<comment type="caution">
    <text evidence="2">The sequence shown here is derived from an EMBL/GenBank/DDBJ whole genome shotgun (WGS) entry which is preliminary data.</text>
</comment>
<gene>
    <name evidence="2" type="ORF">CSUI_010988</name>
</gene>
<sequence>LLPVVTGHGEVGSFYGIAEHSGRSDLLGGGNDNTPPCIGRVVQKAAEAAGVSDARQRAELELHIQCLRRLQEQQSLRSHLFHTASAQSASFCHPTGSLGDGFFPWGCCSSSGERGYNKNGAERERQGLESRGVWPDEGFYNRGNHATGSPIEGGKLLGGVPCSGQASTPVAKCKFGDNGLGGGTANNGTMSSLTELVALLRREAAPGAQTGCGLVIEKRGYPDSEEKRPFLSHSAIPQEQNGGQCFQDGNNDRLQGLRGKYCGGLFLGASEERQGRTGFVLPPSFVFKQSGCQRNGGQQEEREGKGEGETEADEWEEMIKAFLEESGEGGSNTNSSTSVTFTGARNDGQLRKSEPGLGKQVEGLYPHSERPVEGSDEMIPRAPSSPTSALQYSDLVPSLSSPTQA</sequence>
<dbReference type="Proteomes" id="UP000221165">
    <property type="component" value="Unassembled WGS sequence"/>
</dbReference>
<dbReference type="AlphaFoldDB" id="A0A2C6J7Z5"/>
<proteinExistence type="predicted"/>
<dbReference type="GeneID" id="94434300"/>
<evidence type="ECO:0000256" key="1">
    <source>
        <dbReference type="SAM" id="MobiDB-lite"/>
    </source>
</evidence>
<feature type="compositionally biased region" description="Basic and acidic residues" evidence="1">
    <location>
        <begin position="299"/>
        <end position="308"/>
    </location>
</feature>
<keyword evidence="3" id="KW-1185">Reference proteome</keyword>
<protein>
    <submittedName>
        <fullName evidence="2">Uncharacterized protein</fullName>
    </submittedName>
</protein>
<dbReference type="VEuPathDB" id="ToxoDB:CSUI_010988"/>
<organism evidence="2 3">
    <name type="scientific">Cystoisospora suis</name>
    <dbReference type="NCBI Taxonomy" id="483139"/>
    <lineage>
        <taxon>Eukaryota</taxon>
        <taxon>Sar</taxon>
        <taxon>Alveolata</taxon>
        <taxon>Apicomplexa</taxon>
        <taxon>Conoidasida</taxon>
        <taxon>Coccidia</taxon>
        <taxon>Eucoccidiorida</taxon>
        <taxon>Eimeriorina</taxon>
        <taxon>Sarcocystidae</taxon>
        <taxon>Cystoisospora</taxon>
    </lineage>
</organism>
<accession>A0A2C6J7Z5</accession>
<feature type="non-terminal residue" evidence="2">
    <location>
        <position position="1"/>
    </location>
</feature>
<feature type="region of interest" description="Disordered" evidence="1">
    <location>
        <begin position="290"/>
        <end position="405"/>
    </location>
</feature>
<evidence type="ECO:0000313" key="2">
    <source>
        <dbReference type="EMBL" id="PHJ15201.1"/>
    </source>
</evidence>
<evidence type="ECO:0000313" key="3">
    <source>
        <dbReference type="Proteomes" id="UP000221165"/>
    </source>
</evidence>
<name>A0A2C6J7Z5_9APIC</name>
<reference evidence="2 3" key="1">
    <citation type="journal article" date="2017" name="Int. J. Parasitol.">
        <title>The genome of the protozoan parasite Cystoisospora suis and a reverse vaccinology approach to identify vaccine candidates.</title>
        <authorList>
            <person name="Palmieri N."/>
            <person name="Shrestha A."/>
            <person name="Ruttkowski B."/>
            <person name="Beck T."/>
            <person name="Vogl C."/>
            <person name="Tomley F."/>
            <person name="Blake D.P."/>
            <person name="Joachim A."/>
        </authorList>
    </citation>
    <scope>NUCLEOTIDE SEQUENCE [LARGE SCALE GENOMIC DNA]</scope>
    <source>
        <strain evidence="2 3">Wien I</strain>
    </source>
</reference>
<dbReference type="RefSeq" id="XP_067916935.1">
    <property type="nucleotide sequence ID" value="XM_068071089.1"/>
</dbReference>
<dbReference type="EMBL" id="MIGC01009141">
    <property type="protein sequence ID" value="PHJ15201.1"/>
    <property type="molecule type" value="Genomic_DNA"/>
</dbReference>